<sequence length="107" mass="11730">MDRVIRSLSGMMAVTRSNTVRASGSPTKAAENSGSSGNKVPWSMGVSIMAQDVLGFGPRFSYRRSTAGGKGHLRLKAQNSYAFAQLRLTLSLIITKELERFHAERNR</sequence>
<reference evidence="2 3" key="1">
    <citation type="journal article" date="2014" name="Genome Announc.">
        <title>Complete genome sequence of Magnetospirillum gryphiswaldense MSR-1.</title>
        <authorList>
            <person name="Wang X."/>
            <person name="Wang Q."/>
            <person name="Zhang W."/>
            <person name="Wang Y."/>
            <person name="Li L."/>
            <person name="Wen T."/>
            <person name="Zhang T."/>
            <person name="Zhang Y."/>
            <person name="Xu J."/>
            <person name="Hu J."/>
            <person name="Li S."/>
            <person name="Liu L."/>
            <person name="Liu J."/>
            <person name="Jiang W."/>
            <person name="Tian J."/>
            <person name="Li Y."/>
            <person name="Schuler D."/>
            <person name="Wang L."/>
            <person name="Li J."/>
        </authorList>
    </citation>
    <scope>NUCLEOTIDE SEQUENCE [LARGE SCALE GENOMIC DNA]</scope>
    <source>
        <strain evidence="3">DSM 6361 / JCM 21280 / NBRC 15271 / MSR-1</strain>
    </source>
</reference>
<protein>
    <submittedName>
        <fullName evidence="2">Uncharacterized protein</fullName>
    </submittedName>
</protein>
<evidence type="ECO:0000313" key="2">
    <source>
        <dbReference type="EMBL" id="CDK97958.1"/>
    </source>
</evidence>
<keyword evidence="3" id="KW-1185">Reference proteome</keyword>
<dbReference type="HOGENOM" id="CLU_2206824_0_0_5"/>
<feature type="region of interest" description="Disordered" evidence="1">
    <location>
        <begin position="18"/>
        <end position="37"/>
    </location>
</feature>
<accession>V6F0D9</accession>
<dbReference type="STRING" id="1430440.MGMSRv2__0743"/>
<name>V6F0D9_MAGGM</name>
<evidence type="ECO:0000256" key="1">
    <source>
        <dbReference type="SAM" id="MobiDB-lite"/>
    </source>
</evidence>
<dbReference type="AlphaFoldDB" id="V6F0D9"/>
<gene>
    <name evidence="2" type="ordered locus">MGMSRv2__0743</name>
</gene>
<evidence type="ECO:0000313" key="3">
    <source>
        <dbReference type="Proteomes" id="UP000018922"/>
    </source>
</evidence>
<proteinExistence type="predicted"/>
<dbReference type="EMBL" id="HG794546">
    <property type="protein sequence ID" value="CDK97958.1"/>
    <property type="molecule type" value="Genomic_DNA"/>
</dbReference>
<organism evidence="2 3">
    <name type="scientific">Magnetospirillum gryphiswaldense (strain DSM 6361 / JCM 21280 / NBRC 15271 / MSR-1)</name>
    <dbReference type="NCBI Taxonomy" id="431944"/>
    <lineage>
        <taxon>Bacteria</taxon>
        <taxon>Pseudomonadati</taxon>
        <taxon>Pseudomonadota</taxon>
        <taxon>Alphaproteobacteria</taxon>
        <taxon>Rhodospirillales</taxon>
        <taxon>Rhodospirillaceae</taxon>
        <taxon>Magnetospirillum</taxon>
    </lineage>
</organism>
<dbReference type="KEGG" id="mgy:MGMSRv2__0743"/>
<dbReference type="Proteomes" id="UP000018922">
    <property type="component" value="Chromosome I"/>
</dbReference>